<dbReference type="AlphaFoldDB" id="A0A8G2FXP4"/>
<dbReference type="EMBL" id="FWYE01000003">
    <property type="protein sequence ID" value="SMD31366.1"/>
    <property type="molecule type" value="Genomic_DNA"/>
</dbReference>
<dbReference type="Proteomes" id="UP000192315">
    <property type="component" value="Unassembled WGS sequence"/>
</dbReference>
<proteinExistence type="predicted"/>
<evidence type="ECO:0000313" key="2">
    <source>
        <dbReference type="EMBL" id="SMD31366.1"/>
    </source>
</evidence>
<organism evidence="2 3">
    <name type="scientific">Picrophilus torridus (strain ATCC 700027 / DSM 9790 / JCM 10055 / NBRC 100828 / KAW 2/3)</name>
    <dbReference type="NCBI Taxonomy" id="1122961"/>
    <lineage>
        <taxon>Archaea</taxon>
        <taxon>Methanobacteriati</taxon>
        <taxon>Thermoplasmatota</taxon>
        <taxon>Thermoplasmata</taxon>
        <taxon>Thermoplasmatales</taxon>
        <taxon>Picrophilaceae</taxon>
        <taxon>Picrophilus</taxon>
    </lineage>
</organism>
<feature type="coiled-coil region" evidence="1">
    <location>
        <begin position="3"/>
        <end position="30"/>
    </location>
</feature>
<name>A0A8G2FXP4_PICTO</name>
<evidence type="ECO:0000256" key="1">
    <source>
        <dbReference type="SAM" id="Coils"/>
    </source>
</evidence>
<reference evidence="2 3" key="1">
    <citation type="submission" date="2017-04" db="EMBL/GenBank/DDBJ databases">
        <authorList>
            <person name="Varghese N."/>
            <person name="Submissions S."/>
        </authorList>
    </citation>
    <scope>NUCLEOTIDE SEQUENCE [LARGE SCALE GENOMIC DNA]</scope>
    <source>
        <strain evidence="2 3">DSM 9789</strain>
    </source>
</reference>
<dbReference type="RefSeq" id="WP_269087913.1">
    <property type="nucleotide sequence ID" value="NZ_FWYE01000003.1"/>
</dbReference>
<accession>A0A8G2FXP4</accession>
<gene>
    <name evidence="2" type="ORF">SAMN02745355_1296</name>
</gene>
<sequence>MNYQEEEEKLANMEKRLQEMKEDLKTITEIESIISRKLRERK</sequence>
<protein>
    <submittedName>
        <fullName evidence="2">Uncharacterized protein</fullName>
    </submittedName>
</protein>
<keyword evidence="1" id="KW-0175">Coiled coil</keyword>
<comment type="caution">
    <text evidence="2">The sequence shown here is derived from an EMBL/GenBank/DDBJ whole genome shotgun (WGS) entry which is preliminary data.</text>
</comment>
<evidence type="ECO:0000313" key="3">
    <source>
        <dbReference type="Proteomes" id="UP000192315"/>
    </source>
</evidence>
<keyword evidence="3" id="KW-1185">Reference proteome</keyword>